<sequence length="54" mass="5375">MARSIAWAIRARSISTGTLMIEDALVAGTGSSARGGGSTAGFCEQAASSGSNQR</sequence>
<name>A0A7W6LN44_9SPHN</name>
<evidence type="ECO:0000313" key="3">
    <source>
        <dbReference type="Proteomes" id="UP000590524"/>
    </source>
</evidence>
<evidence type="ECO:0000313" key="2">
    <source>
        <dbReference type="EMBL" id="MBB4147423.1"/>
    </source>
</evidence>
<organism evidence="2 3">
    <name type="scientific">Sphingobium scionense</name>
    <dbReference type="NCBI Taxonomy" id="1404341"/>
    <lineage>
        <taxon>Bacteria</taxon>
        <taxon>Pseudomonadati</taxon>
        <taxon>Pseudomonadota</taxon>
        <taxon>Alphaproteobacteria</taxon>
        <taxon>Sphingomonadales</taxon>
        <taxon>Sphingomonadaceae</taxon>
        <taxon>Sphingobium</taxon>
    </lineage>
</organism>
<dbReference type="AlphaFoldDB" id="A0A7W6LN44"/>
<comment type="caution">
    <text evidence="2">The sequence shown here is derived from an EMBL/GenBank/DDBJ whole genome shotgun (WGS) entry which is preliminary data.</text>
</comment>
<accession>A0A7W6LN44</accession>
<reference evidence="2 3" key="1">
    <citation type="submission" date="2020-08" db="EMBL/GenBank/DDBJ databases">
        <title>Genomic Encyclopedia of Type Strains, Phase IV (KMG-IV): sequencing the most valuable type-strain genomes for metagenomic binning, comparative biology and taxonomic classification.</title>
        <authorList>
            <person name="Goeker M."/>
        </authorList>
    </citation>
    <scope>NUCLEOTIDE SEQUENCE [LARGE SCALE GENOMIC DNA]</scope>
    <source>
        <strain evidence="2 3">DSM 19371</strain>
    </source>
</reference>
<dbReference type="Proteomes" id="UP000590524">
    <property type="component" value="Unassembled WGS sequence"/>
</dbReference>
<feature type="region of interest" description="Disordered" evidence="1">
    <location>
        <begin position="31"/>
        <end position="54"/>
    </location>
</feature>
<evidence type="ECO:0000256" key="1">
    <source>
        <dbReference type="SAM" id="MobiDB-lite"/>
    </source>
</evidence>
<keyword evidence="3" id="KW-1185">Reference proteome</keyword>
<dbReference type="EMBL" id="JACIEU010000004">
    <property type="protein sequence ID" value="MBB4147423.1"/>
    <property type="molecule type" value="Genomic_DNA"/>
</dbReference>
<gene>
    <name evidence="2" type="ORF">GGQ90_001194</name>
</gene>
<protein>
    <submittedName>
        <fullName evidence="2">Uncharacterized protein</fullName>
    </submittedName>
</protein>
<proteinExistence type="predicted"/>